<dbReference type="PANTHER" id="PTHR38478:SF1">
    <property type="entry name" value="ZINC DEPENDENT METALLOPROTEASE DOMAIN LIPOPROTEIN"/>
    <property type="match status" value="1"/>
</dbReference>
<feature type="region of interest" description="Disordered" evidence="1">
    <location>
        <begin position="36"/>
        <end position="67"/>
    </location>
</feature>
<dbReference type="Pfam" id="PF17162">
    <property type="entry name" value="DUF5118"/>
    <property type="match status" value="1"/>
</dbReference>
<dbReference type="InterPro" id="IPR032534">
    <property type="entry name" value="EcxA_zinc-bd"/>
</dbReference>
<dbReference type="Pfam" id="PF17148">
    <property type="entry name" value="DUF5117"/>
    <property type="match status" value="1"/>
</dbReference>
<organism evidence="6 7">
    <name type="scientific">Natronogracilivirga saccharolytica</name>
    <dbReference type="NCBI Taxonomy" id="2812953"/>
    <lineage>
        <taxon>Bacteria</taxon>
        <taxon>Pseudomonadati</taxon>
        <taxon>Balneolota</taxon>
        <taxon>Balneolia</taxon>
        <taxon>Balneolales</taxon>
        <taxon>Cyclonatronaceae</taxon>
        <taxon>Natronogracilivirga</taxon>
    </lineage>
</organism>
<evidence type="ECO:0000256" key="1">
    <source>
        <dbReference type="SAM" id="MobiDB-lite"/>
    </source>
</evidence>
<feature type="domain" description="DUF5118" evidence="5">
    <location>
        <begin position="70"/>
        <end position="107"/>
    </location>
</feature>
<name>A0A8J7UUA8_9BACT</name>
<dbReference type="PANTHER" id="PTHR38478">
    <property type="entry name" value="PEPTIDASE M1A AND M12B"/>
    <property type="match status" value="1"/>
</dbReference>
<evidence type="ECO:0000259" key="4">
    <source>
        <dbReference type="Pfam" id="PF17148"/>
    </source>
</evidence>
<reference evidence="6" key="1">
    <citation type="submission" date="2021-02" db="EMBL/GenBank/DDBJ databases">
        <title>Natronogracilivirga saccharolytica gen. nov. sp. nov. a new anaerobic, haloalkiliphilic carbohydrate-fermenting bacterium from soda lake and proposing of Cyclonatronumiaceae fam. nov. in the phylum Balneolaeota.</title>
        <authorList>
            <person name="Zhilina T.N."/>
            <person name="Sorokin D.Y."/>
            <person name="Zavarzina D.G."/>
            <person name="Toshchakov S.V."/>
            <person name="Kublanov I.V."/>
        </authorList>
    </citation>
    <scope>NUCLEOTIDE SEQUENCE</scope>
    <source>
        <strain evidence="6">Z-1702</strain>
    </source>
</reference>
<dbReference type="EMBL" id="JAFIDN010000001">
    <property type="protein sequence ID" value="MBP3191312.1"/>
    <property type="molecule type" value="Genomic_DNA"/>
</dbReference>
<gene>
    <name evidence="6" type="ORF">NATSA_01410</name>
</gene>
<evidence type="ECO:0000259" key="3">
    <source>
        <dbReference type="Pfam" id="PF16313"/>
    </source>
</evidence>
<evidence type="ECO:0000313" key="7">
    <source>
        <dbReference type="Proteomes" id="UP000673975"/>
    </source>
</evidence>
<dbReference type="CDD" id="cd04276">
    <property type="entry name" value="ZnMc_MMP_like_2"/>
    <property type="match status" value="1"/>
</dbReference>
<comment type="caution">
    <text evidence="6">The sequence shown here is derived from an EMBL/GenBank/DDBJ whole genome shotgun (WGS) entry which is preliminary data.</text>
</comment>
<feature type="chain" id="PRO_5035235724" evidence="2">
    <location>
        <begin position="32"/>
        <end position="872"/>
    </location>
</feature>
<dbReference type="SUPFAM" id="SSF55486">
    <property type="entry name" value="Metalloproteases ('zincins'), catalytic domain"/>
    <property type="match status" value="1"/>
</dbReference>
<dbReference type="GO" id="GO:0008237">
    <property type="term" value="F:metallopeptidase activity"/>
    <property type="evidence" value="ECO:0007669"/>
    <property type="project" value="UniProtKB-KW"/>
</dbReference>
<keyword evidence="2" id="KW-0732">Signal</keyword>
<feature type="domain" description="EcxA zinc-binding" evidence="3">
    <location>
        <begin position="457"/>
        <end position="760"/>
    </location>
</feature>
<evidence type="ECO:0000313" key="6">
    <source>
        <dbReference type="EMBL" id="MBP3191312.1"/>
    </source>
</evidence>
<proteinExistence type="predicted"/>
<dbReference type="InterPro" id="IPR034032">
    <property type="entry name" value="Zn_MMP-like_bac"/>
</dbReference>
<evidence type="ECO:0000256" key="2">
    <source>
        <dbReference type="SAM" id="SignalP"/>
    </source>
</evidence>
<keyword evidence="6" id="KW-0378">Hydrolase</keyword>
<evidence type="ECO:0000259" key="5">
    <source>
        <dbReference type="Pfam" id="PF17162"/>
    </source>
</evidence>
<feature type="domain" description="DUF5117" evidence="4">
    <location>
        <begin position="122"/>
        <end position="313"/>
    </location>
</feature>
<dbReference type="InterPro" id="IPR033428">
    <property type="entry name" value="DUF5118"/>
</dbReference>
<feature type="signal peptide" evidence="2">
    <location>
        <begin position="1"/>
        <end position="31"/>
    </location>
</feature>
<protein>
    <submittedName>
        <fullName evidence="6">Zinc-dependent metalloprotease</fullName>
    </submittedName>
</protein>
<dbReference type="Pfam" id="PF16313">
    <property type="entry name" value="DUF4953"/>
    <property type="match status" value="1"/>
</dbReference>
<keyword evidence="6" id="KW-0482">Metalloprotease</keyword>
<dbReference type="Gene3D" id="3.40.390.10">
    <property type="entry name" value="Collagenase (Catalytic Domain)"/>
    <property type="match status" value="1"/>
</dbReference>
<dbReference type="InterPro" id="IPR024079">
    <property type="entry name" value="MetalloPept_cat_dom_sf"/>
</dbReference>
<dbReference type="AlphaFoldDB" id="A0A8J7UUA8"/>
<dbReference type="Proteomes" id="UP000673975">
    <property type="component" value="Unassembled WGS sequence"/>
</dbReference>
<keyword evidence="7" id="KW-1185">Reference proteome</keyword>
<keyword evidence="6" id="KW-0645">Protease</keyword>
<sequence>MTTKLLFRKITFALVFIFISFSHISSCAVFAPEDGVRQNSTSGAGDRPGRETSQSPDTAPSIPDYTESLEKKDGFFPLYLDEGSGSLYMEIPAERLGREFLYLNSMATGGGMNGPRLDRAQIGNEHIARFQRTGSGISLVLSNTQFVSTDPGQPQLARSVEESFPVSIVGSFDIVAETEGNYLIDATSYFLRDTFDVRRLFRARNLGNFSVETSRSHIHPAGTDAFPENTEVQAAITYTASDPAWRLRRHAPDGRSVTMRQHHSFVKLPDDNFRPREYDPRGGYLNISFYDYSKGFDEDLITRYAVRHRLEKKDPEAELSEPVEPIVYYLDPAIPEPYRTAFRDGMEWFNGVFEEAGFINAFELRDMPEDMNPMDARYNVVMWVHRSEAGASIGPTFRDPRTGEIIKAAVRMDSHRSLVNYNQYAGLIPALDAMEPFGSMDSEGAMEWMAGLDSEVDAEEFVMARRRQHAAHELGHTLGLAHNFAAESMGRASVMDYPAAKIRLRDGKLDLSRAYEPGPGAFDTLSIRWGYTQFDPDEEKEGLETIIQEGLDKDLYHISAPHTRPFGSYPKVHAWTRAEDPFRELEEAMEVRSFLMEHFDERAVRDGEPYSLLRERFAPVYVHHRFILSSMIKHIGGMEFRYALRGDGQEPTRLIPAEKQRKALQAVLETLHPDELAVPERIMKLMAPSPWGFNHDERSFTTPASPAADQLEYVRALTSRIFSEILLPQRTARVVSFHDRNPEMPALEEVLVTLYDHLFEFESGFDKAGRPAILRATQRMYIEELMSSAKNENSVSEARAATTWMLRMIAGHLDEKLEGLQTASGERDFKNYTDIAQYSQMKEDIGRFLQDGTFEPSVRPAPPMPDMFPLGG</sequence>
<accession>A0A8J7UUA8</accession>
<dbReference type="RefSeq" id="WP_210509675.1">
    <property type="nucleotide sequence ID" value="NZ_JAFIDN010000001.1"/>
</dbReference>
<dbReference type="InterPro" id="IPR033413">
    <property type="entry name" value="DUF5117"/>
</dbReference>